<reference evidence="2" key="1">
    <citation type="submission" date="2021-03" db="EMBL/GenBank/DDBJ databases">
        <title>Draft genome sequence of rust myrtle Austropuccinia psidii MF-1, a brazilian biotype.</title>
        <authorList>
            <person name="Quecine M.C."/>
            <person name="Pachon D.M.R."/>
            <person name="Bonatelli M.L."/>
            <person name="Correr F.H."/>
            <person name="Franceschini L.M."/>
            <person name="Leite T.F."/>
            <person name="Margarido G.R.A."/>
            <person name="Almeida C.A."/>
            <person name="Ferrarezi J.A."/>
            <person name="Labate C.A."/>
        </authorList>
    </citation>
    <scope>NUCLEOTIDE SEQUENCE</scope>
    <source>
        <strain evidence="2">MF-1</strain>
    </source>
</reference>
<keyword evidence="3" id="KW-1185">Reference proteome</keyword>
<dbReference type="InterPro" id="IPR016197">
    <property type="entry name" value="Chromo-like_dom_sf"/>
</dbReference>
<accession>A0A9Q3CAM4</accession>
<evidence type="ECO:0000313" key="3">
    <source>
        <dbReference type="Proteomes" id="UP000765509"/>
    </source>
</evidence>
<dbReference type="PROSITE" id="PS50013">
    <property type="entry name" value="CHROMO_2"/>
    <property type="match status" value="1"/>
</dbReference>
<comment type="caution">
    <text evidence="2">The sequence shown here is derived from an EMBL/GenBank/DDBJ whole genome shotgun (WGS) entry which is preliminary data.</text>
</comment>
<evidence type="ECO:0000313" key="2">
    <source>
        <dbReference type="EMBL" id="MBW0480334.1"/>
    </source>
</evidence>
<dbReference type="InterPro" id="IPR000953">
    <property type="entry name" value="Chromo/chromo_shadow_dom"/>
</dbReference>
<dbReference type="OrthoDB" id="433924at2759"/>
<dbReference type="Proteomes" id="UP000765509">
    <property type="component" value="Unassembled WGS sequence"/>
</dbReference>
<organism evidence="2 3">
    <name type="scientific">Austropuccinia psidii MF-1</name>
    <dbReference type="NCBI Taxonomy" id="1389203"/>
    <lineage>
        <taxon>Eukaryota</taxon>
        <taxon>Fungi</taxon>
        <taxon>Dikarya</taxon>
        <taxon>Basidiomycota</taxon>
        <taxon>Pucciniomycotina</taxon>
        <taxon>Pucciniomycetes</taxon>
        <taxon>Pucciniales</taxon>
        <taxon>Sphaerophragmiaceae</taxon>
        <taxon>Austropuccinia</taxon>
    </lineage>
</organism>
<dbReference type="SUPFAM" id="SSF54160">
    <property type="entry name" value="Chromo domain-like"/>
    <property type="match status" value="1"/>
</dbReference>
<dbReference type="Gene3D" id="2.40.50.40">
    <property type="match status" value="1"/>
</dbReference>
<evidence type="ECO:0000259" key="1">
    <source>
        <dbReference type="PROSITE" id="PS50013"/>
    </source>
</evidence>
<dbReference type="AlphaFoldDB" id="A0A9Q3CAM4"/>
<sequence length="78" mass="8770">MSPPPVIVEEQEEWEVAQVLDSKPKKGKLWCLVEWKGFSEDPERTTLESASSITSLPDLVKNFPSLYPDKPGPNTSRV</sequence>
<name>A0A9Q3CAM4_9BASI</name>
<gene>
    <name evidence="2" type="ORF">O181_020049</name>
</gene>
<dbReference type="GO" id="GO:0006338">
    <property type="term" value="P:chromatin remodeling"/>
    <property type="evidence" value="ECO:0007669"/>
    <property type="project" value="UniProtKB-ARBA"/>
</dbReference>
<proteinExistence type="predicted"/>
<feature type="domain" description="Chromo" evidence="1">
    <location>
        <begin position="14"/>
        <end position="63"/>
    </location>
</feature>
<dbReference type="EMBL" id="AVOT02005929">
    <property type="protein sequence ID" value="MBW0480334.1"/>
    <property type="molecule type" value="Genomic_DNA"/>
</dbReference>
<dbReference type="CDD" id="cd00024">
    <property type="entry name" value="CD_CSD"/>
    <property type="match status" value="1"/>
</dbReference>
<protein>
    <recommendedName>
        <fullName evidence="1">Chromo domain-containing protein</fullName>
    </recommendedName>
</protein>